<dbReference type="SMART" id="SM00857">
    <property type="entry name" value="Resolvase"/>
    <property type="match status" value="1"/>
</dbReference>
<comment type="caution">
    <text evidence="6">The sequence shown here is derived from an EMBL/GenBank/DDBJ whole genome shotgun (WGS) entry which is preliminary data.</text>
</comment>
<dbReference type="CDD" id="cd00338">
    <property type="entry name" value="Ser_Recombinase"/>
    <property type="match status" value="1"/>
</dbReference>
<protein>
    <submittedName>
        <fullName evidence="6">Recombinase family protein</fullName>
    </submittedName>
</protein>
<reference evidence="6 7" key="1">
    <citation type="submission" date="2022-10" db="EMBL/GenBank/DDBJ databases">
        <title>Comparative genomic study of S. anginosus.</title>
        <authorList>
            <person name="Prasad A."/>
            <person name="Ene A."/>
            <person name="Jablonska S."/>
            <person name="Du J."/>
            <person name="Wolfe A.J."/>
            <person name="Putonti C."/>
        </authorList>
    </citation>
    <scope>NUCLEOTIDE SEQUENCE [LARGE SCALE GENOMIC DNA]</scope>
    <source>
        <strain evidence="6 7">UMB9231</strain>
    </source>
</reference>
<evidence type="ECO:0000256" key="2">
    <source>
        <dbReference type="ARBA" id="ARBA00023125"/>
    </source>
</evidence>
<evidence type="ECO:0000256" key="4">
    <source>
        <dbReference type="PROSITE-ProRule" id="PRU10137"/>
    </source>
</evidence>
<keyword evidence="3" id="KW-0233">DNA recombination</keyword>
<dbReference type="PANTHER" id="PTHR30461">
    <property type="entry name" value="DNA-INVERTASE FROM LAMBDOID PROPHAGE"/>
    <property type="match status" value="1"/>
</dbReference>
<organism evidence="6 7">
    <name type="scientific">Streptococcus anginosus</name>
    <dbReference type="NCBI Taxonomy" id="1328"/>
    <lineage>
        <taxon>Bacteria</taxon>
        <taxon>Bacillati</taxon>
        <taxon>Bacillota</taxon>
        <taxon>Bacilli</taxon>
        <taxon>Lactobacillales</taxon>
        <taxon>Streptococcaceae</taxon>
        <taxon>Streptococcus</taxon>
        <taxon>Streptococcus anginosus group</taxon>
    </lineage>
</organism>
<dbReference type="InterPro" id="IPR050639">
    <property type="entry name" value="SSR_resolvase"/>
</dbReference>
<keyword evidence="2" id="KW-0238">DNA-binding</keyword>
<name>A0ABT3E9C6_STRAP</name>
<accession>A0ABT3E9C6</accession>
<dbReference type="InterPro" id="IPR006119">
    <property type="entry name" value="Resolv_N"/>
</dbReference>
<evidence type="ECO:0000256" key="3">
    <source>
        <dbReference type="ARBA" id="ARBA00023172"/>
    </source>
</evidence>
<dbReference type="PROSITE" id="PS00397">
    <property type="entry name" value="RECOMBINASES_1"/>
    <property type="match status" value="1"/>
</dbReference>
<evidence type="ECO:0000256" key="1">
    <source>
        <dbReference type="ARBA" id="ARBA00022908"/>
    </source>
</evidence>
<keyword evidence="1" id="KW-0229">DNA integration</keyword>
<proteinExistence type="predicted"/>
<dbReference type="SUPFAM" id="SSF53041">
    <property type="entry name" value="Resolvase-like"/>
    <property type="match status" value="1"/>
</dbReference>
<evidence type="ECO:0000313" key="7">
    <source>
        <dbReference type="Proteomes" id="UP001526076"/>
    </source>
</evidence>
<feature type="domain" description="Resolvase/invertase-type recombinase catalytic" evidence="5">
    <location>
        <begin position="13"/>
        <end position="89"/>
    </location>
</feature>
<sequence>MPRKKAVSKKALRAVGYIRVSTDMQAEEGYSLENQEYQIKEFAEWQKMKLVHIYKEEKGASGKNIEGRPQFQQMLADIARTGTLITLWS</sequence>
<dbReference type="Proteomes" id="UP001526076">
    <property type="component" value="Unassembled WGS sequence"/>
</dbReference>
<dbReference type="InterPro" id="IPR006118">
    <property type="entry name" value="Recombinase_CS"/>
</dbReference>
<evidence type="ECO:0000313" key="6">
    <source>
        <dbReference type="EMBL" id="MCW1042049.1"/>
    </source>
</evidence>
<gene>
    <name evidence="6" type="ORF">OJ597_06200</name>
</gene>
<feature type="active site" description="O-(5'-phospho-DNA)-serine intermediate" evidence="4">
    <location>
        <position position="21"/>
    </location>
</feature>
<dbReference type="EMBL" id="JAPAHU010000009">
    <property type="protein sequence ID" value="MCW1042049.1"/>
    <property type="molecule type" value="Genomic_DNA"/>
</dbReference>
<evidence type="ECO:0000259" key="5">
    <source>
        <dbReference type="PROSITE" id="PS51736"/>
    </source>
</evidence>
<dbReference type="PROSITE" id="PS51736">
    <property type="entry name" value="RECOMBINASES_3"/>
    <property type="match status" value="1"/>
</dbReference>
<dbReference type="Pfam" id="PF00239">
    <property type="entry name" value="Resolvase"/>
    <property type="match status" value="1"/>
</dbReference>
<keyword evidence="7" id="KW-1185">Reference proteome</keyword>
<dbReference type="RefSeq" id="WP_264351087.1">
    <property type="nucleotide sequence ID" value="NZ_JAPAHU010000009.1"/>
</dbReference>
<dbReference type="InterPro" id="IPR036162">
    <property type="entry name" value="Resolvase-like_N_sf"/>
</dbReference>
<dbReference type="PANTHER" id="PTHR30461:SF23">
    <property type="entry name" value="DNA RECOMBINASE-RELATED"/>
    <property type="match status" value="1"/>
</dbReference>
<dbReference type="Gene3D" id="3.40.50.1390">
    <property type="entry name" value="Resolvase, N-terminal catalytic domain"/>
    <property type="match status" value="1"/>
</dbReference>